<proteinExistence type="predicted"/>
<accession>A0AC61NF23</accession>
<name>A0AC61NF23_9BACT</name>
<evidence type="ECO:0000313" key="1">
    <source>
        <dbReference type="EMBL" id="QZE12765.1"/>
    </source>
</evidence>
<gene>
    <name evidence="1" type="ORF">K4L44_09195</name>
</gene>
<organism evidence="1 2">
    <name type="scientific">Halosquirtibacter laminarini</name>
    <dbReference type="NCBI Taxonomy" id="3374600"/>
    <lineage>
        <taxon>Bacteria</taxon>
        <taxon>Pseudomonadati</taxon>
        <taxon>Bacteroidota</taxon>
        <taxon>Bacteroidia</taxon>
        <taxon>Marinilabiliales</taxon>
        <taxon>Prolixibacteraceae</taxon>
        <taxon>Halosquirtibacter</taxon>
    </lineage>
</organism>
<protein>
    <submittedName>
        <fullName evidence="1">IclR family transcriptional regulator</fullName>
    </submittedName>
</protein>
<reference evidence="1" key="1">
    <citation type="submission" date="2021-08" db="EMBL/GenBank/DDBJ databases">
        <title>Novel anaerobic bacterium isolated from sea squirt in East Sea, Republic of Korea.</title>
        <authorList>
            <person name="Nguyen T.H."/>
            <person name="Li Z."/>
            <person name="Lee Y.-J."/>
            <person name="Ko J."/>
            <person name="Kim S.-G."/>
        </authorList>
    </citation>
    <scope>NUCLEOTIDE SEQUENCE</scope>
    <source>
        <strain evidence="1">KCTC 25031</strain>
    </source>
</reference>
<dbReference type="EMBL" id="CP081303">
    <property type="protein sequence ID" value="QZE12765.1"/>
    <property type="molecule type" value="Genomic_DNA"/>
</dbReference>
<evidence type="ECO:0000313" key="2">
    <source>
        <dbReference type="Proteomes" id="UP000826212"/>
    </source>
</evidence>
<sequence>MKQESGVSNSYSVPNLERALEVVELLSVQHNGMTLSEIQEFLGIPKSSLFRILNTLVERDYLLKSSVDGRFLLSNKFLRIGLTTVNESSVVESSLPYMRSLRDNFNETILLGTLIDKKGVVLEQVVGNHGFTFMLTVGKQFDLHTSAPGKAMIAFLPEEERAEILKTIRFKKFNERTILNKTAFAKELKQVKEQGYAFDRAEELEGVHCVGAPVFNQYGYPIASIWVTAPSARMRLDCFESVGEEIKQYALNISKHYGHGI</sequence>
<dbReference type="Proteomes" id="UP000826212">
    <property type="component" value="Chromosome"/>
</dbReference>
<keyword evidence="2" id="KW-1185">Reference proteome</keyword>